<dbReference type="PANTHER" id="PTHR12558:SF13">
    <property type="entry name" value="CELL DIVISION CYCLE PROTEIN 27 HOMOLOG"/>
    <property type="match status" value="1"/>
</dbReference>
<proteinExistence type="predicted"/>
<feature type="chain" id="PRO_5032509028" evidence="2">
    <location>
        <begin position="22"/>
        <end position="190"/>
    </location>
</feature>
<dbReference type="PANTHER" id="PTHR12558">
    <property type="entry name" value="CELL DIVISION CYCLE 16,23,27"/>
    <property type="match status" value="1"/>
</dbReference>
<protein>
    <submittedName>
        <fullName evidence="3">Flp pilus assembly protein TadD</fullName>
    </submittedName>
</protein>
<evidence type="ECO:0000313" key="3">
    <source>
        <dbReference type="EMBL" id="MBB5515938.1"/>
    </source>
</evidence>
<dbReference type="InterPro" id="IPR019734">
    <property type="entry name" value="TPR_rpt"/>
</dbReference>
<comment type="caution">
    <text evidence="3">The sequence shown here is derived from an EMBL/GenBank/DDBJ whole genome shotgun (WGS) entry which is preliminary data.</text>
</comment>
<reference evidence="3 4" key="1">
    <citation type="submission" date="2020-08" db="EMBL/GenBank/DDBJ databases">
        <title>Genomic Encyclopedia of Type Strains, Phase IV (KMG-IV): sequencing the most valuable type-strain genomes for metagenomic binning, comparative biology and taxonomic classification.</title>
        <authorList>
            <person name="Goeker M."/>
        </authorList>
    </citation>
    <scope>NUCLEOTIDE SEQUENCE [LARGE SCALE GENOMIC DNA]</scope>
    <source>
        <strain evidence="3 4">DSM 103377</strain>
    </source>
</reference>
<organism evidence="3 4">
    <name type="scientific">Rubricella aquisinus</name>
    <dbReference type="NCBI Taxonomy" id="2028108"/>
    <lineage>
        <taxon>Bacteria</taxon>
        <taxon>Pseudomonadati</taxon>
        <taxon>Pseudomonadota</taxon>
        <taxon>Alphaproteobacteria</taxon>
        <taxon>Rhodobacterales</taxon>
        <taxon>Paracoccaceae</taxon>
        <taxon>Rubricella</taxon>
    </lineage>
</organism>
<keyword evidence="1" id="KW-0802">TPR repeat</keyword>
<evidence type="ECO:0000256" key="1">
    <source>
        <dbReference type="PROSITE-ProRule" id="PRU00339"/>
    </source>
</evidence>
<dbReference type="EMBL" id="JACIJS010000005">
    <property type="protein sequence ID" value="MBB5515938.1"/>
    <property type="molecule type" value="Genomic_DNA"/>
</dbReference>
<dbReference type="Pfam" id="PF13432">
    <property type="entry name" value="TPR_16"/>
    <property type="match status" value="1"/>
</dbReference>
<dbReference type="RefSeq" id="WP_184011068.1">
    <property type="nucleotide sequence ID" value="NZ_JACIJS010000005.1"/>
</dbReference>
<dbReference type="SUPFAM" id="SSF48452">
    <property type="entry name" value="TPR-like"/>
    <property type="match status" value="1"/>
</dbReference>
<dbReference type="InterPro" id="IPR011990">
    <property type="entry name" value="TPR-like_helical_dom_sf"/>
</dbReference>
<sequence>MPMRALLAILLLAGCAGPDGFADLRPTGERPLTLDVDRAVDPLQTGHALMNAGEHELARRSFARALIDNPQDPRALVGVGSANQALGRFKQAERFLRAAVEADPRSIVGWNNLGVVLHEQGDIVGAEAAFRLAFLLDSGASPDVTRNFNMALASLEQTGETPATVEGDFRLVPLGHGRYFLTTGDPEGDG</sequence>
<keyword evidence="2" id="KW-0732">Signal</keyword>
<dbReference type="Proteomes" id="UP000553766">
    <property type="component" value="Unassembled WGS sequence"/>
</dbReference>
<dbReference type="Gene3D" id="1.25.40.10">
    <property type="entry name" value="Tetratricopeptide repeat domain"/>
    <property type="match status" value="1"/>
</dbReference>
<name>A0A840WLG8_9RHOB</name>
<feature type="signal peptide" evidence="2">
    <location>
        <begin position="1"/>
        <end position="21"/>
    </location>
</feature>
<dbReference type="SMART" id="SM00028">
    <property type="entry name" value="TPR"/>
    <property type="match status" value="3"/>
</dbReference>
<gene>
    <name evidence="3" type="ORF">FHS89_001958</name>
</gene>
<accession>A0A840WLG8</accession>
<dbReference type="PROSITE" id="PS50005">
    <property type="entry name" value="TPR"/>
    <property type="match status" value="1"/>
</dbReference>
<dbReference type="PROSITE" id="PS51257">
    <property type="entry name" value="PROKAR_LIPOPROTEIN"/>
    <property type="match status" value="1"/>
</dbReference>
<dbReference type="AlphaFoldDB" id="A0A840WLG8"/>
<keyword evidence="4" id="KW-1185">Reference proteome</keyword>
<feature type="repeat" description="TPR" evidence="1">
    <location>
        <begin position="73"/>
        <end position="106"/>
    </location>
</feature>
<evidence type="ECO:0000313" key="4">
    <source>
        <dbReference type="Proteomes" id="UP000553766"/>
    </source>
</evidence>
<evidence type="ECO:0000256" key="2">
    <source>
        <dbReference type="SAM" id="SignalP"/>
    </source>
</evidence>